<dbReference type="EMBL" id="JADBJN010000002">
    <property type="protein sequence ID" value="KAG5677391.1"/>
    <property type="molecule type" value="Genomic_DNA"/>
</dbReference>
<proteinExistence type="predicted"/>
<protein>
    <submittedName>
        <fullName evidence="2">Uncharacterized protein</fullName>
    </submittedName>
</protein>
<feature type="compositionally biased region" description="Low complexity" evidence="1">
    <location>
        <begin position="1"/>
        <end position="16"/>
    </location>
</feature>
<accession>A0A9J6C5X7</accession>
<reference evidence="2" key="1">
    <citation type="submission" date="2021-03" db="EMBL/GenBank/DDBJ databases">
        <title>Chromosome level genome of the anhydrobiotic midge Polypedilum vanderplanki.</title>
        <authorList>
            <person name="Yoshida Y."/>
            <person name="Kikawada T."/>
            <person name="Gusev O."/>
        </authorList>
    </citation>
    <scope>NUCLEOTIDE SEQUENCE</scope>
    <source>
        <strain evidence="2">NIAS01</strain>
        <tissue evidence="2">Whole body or cell culture</tissue>
    </source>
</reference>
<dbReference type="Proteomes" id="UP001107558">
    <property type="component" value="Chromosome 2"/>
</dbReference>
<gene>
    <name evidence="2" type="ORF">PVAND_007154</name>
</gene>
<sequence>MGCSPSILSSLSNNNNNRKDSSLYCSNNSDTNSNKVDAHNDTNTTTTALANQILVQTSTKDALEKDCVKKDSIVSVSGFGQLHNFTIIPSSIRRATIGTSSPSGRLGHRKSSLALTPEEDIQEPLVSITCNN</sequence>
<feature type="region of interest" description="Disordered" evidence="1">
    <location>
        <begin position="1"/>
        <end position="21"/>
    </location>
</feature>
<evidence type="ECO:0000256" key="1">
    <source>
        <dbReference type="SAM" id="MobiDB-lite"/>
    </source>
</evidence>
<dbReference type="AlphaFoldDB" id="A0A9J6C5X7"/>
<evidence type="ECO:0000313" key="2">
    <source>
        <dbReference type="EMBL" id="KAG5677391.1"/>
    </source>
</evidence>
<keyword evidence="3" id="KW-1185">Reference proteome</keyword>
<comment type="caution">
    <text evidence="2">The sequence shown here is derived from an EMBL/GenBank/DDBJ whole genome shotgun (WGS) entry which is preliminary data.</text>
</comment>
<evidence type="ECO:0000313" key="3">
    <source>
        <dbReference type="Proteomes" id="UP001107558"/>
    </source>
</evidence>
<name>A0A9J6C5X7_POLVA</name>
<organism evidence="2 3">
    <name type="scientific">Polypedilum vanderplanki</name>
    <name type="common">Sleeping chironomid midge</name>
    <dbReference type="NCBI Taxonomy" id="319348"/>
    <lineage>
        <taxon>Eukaryota</taxon>
        <taxon>Metazoa</taxon>
        <taxon>Ecdysozoa</taxon>
        <taxon>Arthropoda</taxon>
        <taxon>Hexapoda</taxon>
        <taxon>Insecta</taxon>
        <taxon>Pterygota</taxon>
        <taxon>Neoptera</taxon>
        <taxon>Endopterygota</taxon>
        <taxon>Diptera</taxon>
        <taxon>Nematocera</taxon>
        <taxon>Chironomoidea</taxon>
        <taxon>Chironomidae</taxon>
        <taxon>Chironominae</taxon>
        <taxon>Polypedilum</taxon>
        <taxon>Polypedilum</taxon>
    </lineage>
</organism>